<name>A0AAV9VX71_9PEZI</name>
<keyword evidence="4" id="KW-1185">Reference proteome</keyword>
<dbReference type="EMBL" id="JAVHJL010000010">
    <property type="protein sequence ID" value="KAK6496822.1"/>
    <property type="molecule type" value="Genomic_DNA"/>
</dbReference>
<sequence>MLDPCCSSEASTTGDKETIAPLLNNYVYDLGNQQGDPISPLKTNSDSESPTKSANFKLTSNGKLTPPSGRHIPRPGFSMVSRKPSPTKDSETPPDDSIFDLLKQIEDQIADFQADFARLKRASRSPTSFIPRPSSFSRTVVGNPIVPEPRSPITSQPETQTLESRDCPESQPYLYVSKVHRQVDKENISRSHRADGNLMDSSQSNKTCIRRLVDTITGLTVMNQDDLLFILALGDFFFTHFLAVIVTLLTKNAGGDRLHPFMDSQATAHQNESLP</sequence>
<evidence type="ECO:0000313" key="4">
    <source>
        <dbReference type="Proteomes" id="UP001370758"/>
    </source>
</evidence>
<feature type="compositionally biased region" description="Polar residues" evidence="1">
    <location>
        <begin position="31"/>
        <end position="63"/>
    </location>
</feature>
<feature type="region of interest" description="Disordered" evidence="1">
    <location>
        <begin position="144"/>
        <end position="167"/>
    </location>
</feature>
<evidence type="ECO:0000313" key="3">
    <source>
        <dbReference type="EMBL" id="KAK6496822.1"/>
    </source>
</evidence>
<keyword evidence="2" id="KW-0472">Membrane</keyword>
<feature type="compositionally biased region" description="Polar residues" evidence="1">
    <location>
        <begin position="152"/>
        <end position="162"/>
    </location>
</feature>
<feature type="transmembrane region" description="Helical" evidence="2">
    <location>
        <begin position="227"/>
        <end position="249"/>
    </location>
</feature>
<reference evidence="3 4" key="1">
    <citation type="submission" date="2023-08" db="EMBL/GenBank/DDBJ databases">
        <authorList>
            <person name="Palmer J.M."/>
        </authorList>
    </citation>
    <scope>NUCLEOTIDE SEQUENCE [LARGE SCALE GENOMIC DNA]</scope>
    <source>
        <strain evidence="3 4">TWF481</strain>
    </source>
</reference>
<protein>
    <submittedName>
        <fullName evidence="3">Uncharacterized protein</fullName>
    </submittedName>
</protein>
<keyword evidence="2" id="KW-1133">Transmembrane helix</keyword>
<evidence type="ECO:0000256" key="2">
    <source>
        <dbReference type="SAM" id="Phobius"/>
    </source>
</evidence>
<organism evidence="3 4">
    <name type="scientific">Arthrobotrys musiformis</name>
    <dbReference type="NCBI Taxonomy" id="47236"/>
    <lineage>
        <taxon>Eukaryota</taxon>
        <taxon>Fungi</taxon>
        <taxon>Dikarya</taxon>
        <taxon>Ascomycota</taxon>
        <taxon>Pezizomycotina</taxon>
        <taxon>Orbiliomycetes</taxon>
        <taxon>Orbiliales</taxon>
        <taxon>Orbiliaceae</taxon>
        <taxon>Arthrobotrys</taxon>
    </lineage>
</organism>
<gene>
    <name evidence="3" type="ORF">TWF481_001807</name>
</gene>
<keyword evidence="2" id="KW-0812">Transmembrane</keyword>
<dbReference type="Proteomes" id="UP001370758">
    <property type="component" value="Unassembled WGS sequence"/>
</dbReference>
<proteinExistence type="predicted"/>
<accession>A0AAV9VX71</accession>
<dbReference type="AlphaFoldDB" id="A0AAV9VX71"/>
<comment type="caution">
    <text evidence="3">The sequence shown here is derived from an EMBL/GenBank/DDBJ whole genome shotgun (WGS) entry which is preliminary data.</text>
</comment>
<evidence type="ECO:0000256" key="1">
    <source>
        <dbReference type="SAM" id="MobiDB-lite"/>
    </source>
</evidence>
<feature type="region of interest" description="Disordered" evidence="1">
    <location>
        <begin position="30"/>
        <end position="96"/>
    </location>
</feature>